<dbReference type="CDD" id="cd18808">
    <property type="entry name" value="SF1_C_Upf1"/>
    <property type="match status" value="1"/>
</dbReference>
<dbReference type="AlphaFoldDB" id="A0A914XVI3"/>
<evidence type="ECO:0000313" key="4">
    <source>
        <dbReference type="WBParaSite" id="PSU_v2.g11240.t1"/>
    </source>
</evidence>
<dbReference type="InterPro" id="IPR045055">
    <property type="entry name" value="DNA2/NAM7-like"/>
</dbReference>
<dbReference type="Pfam" id="PF13087">
    <property type="entry name" value="AAA_12"/>
    <property type="match status" value="1"/>
</dbReference>
<dbReference type="PANTHER" id="PTHR10887">
    <property type="entry name" value="DNA2/NAM7 HELICASE FAMILY"/>
    <property type="match status" value="1"/>
</dbReference>
<dbReference type="Proteomes" id="UP000887577">
    <property type="component" value="Unplaced"/>
</dbReference>
<evidence type="ECO:0000259" key="2">
    <source>
        <dbReference type="Pfam" id="PF13087"/>
    </source>
</evidence>
<organism evidence="3 4">
    <name type="scientific">Panagrolaimus superbus</name>
    <dbReference type="NCBI Taxonomy" id="310955"/>
    <lineage>
        <taxon>Eukaryota</taxon>
        <taxon>Metazoa</taxon>
        <taxon>Ecdysozoa</taxon>
        <taxon>Nematoda</taxon>
        <taxon>Chromadorea</taxon>
        <taxon>Rhabditida</taxon>
        <taxon>Tylenchina</taxon>
        <taxon>Panagrolaimomorpha</taxon>
        <taxon>Panagrolaimoidea</taxon>
        <taxon>Panagrolaimidae</taxon>
        <taxon>Panagrolaimus</taxon>
    </lineage>
</organism>
<dbReference type="SUPFAM" id="SSF52540">
    <property type="entry name" value="P-loop containing nucleoside triphosphate hydrolases"/>
    <property type="match status" value="1"/>
</dbReference>
<feature type="domain" description="DNA2/NAM7 helicase-like C-terminal" evidence="2">
    <location>
        <begin position="115"/>
        <end position="306"/>
    </location>
</feature>
<sequence length="343" mass="38326">MYDPLDRDLDINSICLIDEERQKYKIAQSGELEGRVAVLSTLGLVHRFRYLGQTHFSHIILDEASQSEEIESLTPLALYASAETRVIIAGDPKQLGPIVLSDTLVNDPELRVDGTILKRLQSTEVFGGNSSLMVMLRETYHPHAALVEIISHVYYDNQLICHDPAKNCQFERSSIIGNRQSPILFVNVDGTEAIGADDNAKLYNEAEARALFEYLTRCMDMPSLQEDDVAVITPYNGQVANLRGLISNTFPLIEVDTVEHFQGAEKRVVLISTVRTTKLGFLEDPRRFCTAITHAKQLLIVIGNAKILALEPHMKIFLRHIYDIGGYEGINGTDFAKLLGVNE</sequence>
<dbReference type="InterPro" id="IPR041679">
    <property type="entry name" value="DNA2/NAM7-like_C"/>
</dbReference>
<evidence type="ECO:0000313" key="3">
    <source>
        <dbReference type="Proteomes" id="UP000887577"/>
    </source>
</evidence>
<evidence type="ECO:0000259" key="1">
    <source>
        <dbReference type="Pfam" id="PF13086"/>
    </source>
</evidence>
<reference evidence="4" key="1">
    <citation type="submission" date="2022-11" db="UniProtKB">
        <authorList>
            <consortium name="WormBaseParasite"/>
        </authorList>
    </citation>
    <scope>IDENTIFICATION</scope>
</reference>
<dbReference type="GO" id="GO:0004386">
    <property type="term" value="F:helicase activity"/>
    <property type="evidence" value="ECO:0007669"/>
    <property type="project" value="InterPro"/>
</dbReference>
<dbReference type="InterPro" id="IPR047187">
    <property type="entry name" value="SF1_C_Upf1"/>
</dbReference>
<dbReference type="GO" id="GO:0005829">
    <property type="term" value="C:cytosol"/>
    <property type="evidence" value="ECO:0007669"/>
    <property type="project" value="TreeGrafter"/>
</dbReference>
<dbReference type="WBParaSite" id="PSU_v2.g11240.t1">
    <property type="protein sequence ID" value="PSU_v2.g11240.t1"/>
    <property type="gene ID" value="PSU_v2.g11240"/>
</dbReference>
<proteinExistence type="predicted"/>
<protein>
    <submittedName>
        <fullName evidence="4">RNA helicase</fullName>
    </submittedName>
</protein>
<keyword evidence="3" id="KW-1185">Reference proteome</keyword>
<dbReference type="InterPro" id="IPR041677">
    <property type="entry name" value="DNA2/NAM7_AAA_11"/>
</dbReference>
<accession>A0A914XVI3</accession>
<dbReference type="GO" id="GO:0043186">
    <property type="term" value="C:P granule"/>
    <property type="evidence" value="ECO:0007669"/>
    <property type="project" value="TreeGrafter"/>
</dbReference>
<dbReference type="PANTHER" id="PTHR10887:SF419">
    <property type="entry name" value="RNA HELICASE MOV10L1"/>
    <property type="match status" value="1"/>
</dbReference>
<dbReference type="InterPro" id="IPR027417">
    <property type="entry name" value="P-loop_NTPase"/>
</dbReference>
<dbReference type="Gene3D" id="3.40.50.300">
    <property type="entry name" value="P-loop containing nucleotide triphosphate hydrolases"/>
    <property type="match status" value="2"/>
</dbReference>
<dbReference type="Pfam" id="PF13086">
    <property type="entry name" value="AAA_11"/>
    <property type="match status" value="1"/>
</dbReference>
<feature type="domain" description="DNA2/NAM7 helicase helicase" evidence="1">
    <location>
        <begin position="20"/>
        <end position="101"/>
    </location>
</feature>
<name>A0A914XVI3_9BILA</name>
<dbReference type="GO" id="GO:0035194">
    <property type="term" value="P:regulatory ncRNA-mediated post-transcriptional gene silencing"/>
    <property type="evidence" value="ECO:0007669"/>
    <property type="project" value="TreeGrafter"/>
</dbReference>